<dbReference type="eggNOG" id="COG0745">
    <property type="taxonomic scope" value="Bacteria"/>
</dbReference>
<feature type="domain" description="Response regulatory" evidence="4">
    <location>
        <begin position="283"/>
        <end position="397"/>
    </location>
</feature>
<dbReference type="STRING" id="897.B2D07_09935"/>
<keyword evidence="2" id="KW-0902">Two-component regulatory system</keyword>
<gene>
    <name evidence="5" type="ORF">dsmv_3175</name>
</gene>
<dbReference type="AlphaFoldDB" id="S7USA8"/>
<dbReference type="InterPro" id="IPR050595">
    <property type="entry name" value="Bact_response_regulator"/>
</dbReference>
<dbReference type="PATRIC" id="fig|1121405.3.peg.3646"/>
<dbReference type="RefSeq" id="WP_020878265.1">
    <property type="nucleotide sequence ID" value="NZ_ATHJ01000109.1"/>
</dbReference>
<evidence type="ECO:0000259" key="4">
    <source>
        <dbReference type="PROSITE" id="PS50110"/>
    </source>
</evidence>
<dbReference type="PROSITE" id="PS50110">
    <property type="entry name" value="RESPONSE_REGULATORY"/>
    <property type="match status" value="1"/>
</dbReference>
<dbReference type="SUPFAM" id="SSF52172">
    <property type="entry name" value="CheY-like"/>
    <property type="match status" value="1"/>
</dbReference>
<keyword evidence="1 3" id="KW-0597">Phosphoprotein</keyword>
<evidence type="ECO:0000256" key="2">
    <source>
        <dbReference type="ARBA" id="ARBA00023012"/>
    </source>
</evidence>
<feature type="modified residue" description="4-aspartylphosphate" evidence="3">
    <location>
        <position position="332"/>
    </location>
</feature>
<dbReference type="Pfam" id="PF13189">
    <property type="entry name" value="Cytidylate_kin2"/>
    <property type="match status" value="1"/>
</dbReference>
<dbReference type="EMBL" id="ATHJ01000109">
    <property type="protein sequence ID" value="EPR35183.1"/>
    <property type="molecule type" value="Genomic_DNA"/>
</dbReference>
<dbReference type="OrthoDB" id="9788090at2"/>
<dbReference type="SMART" id="SM00448">
    <property type="entry name" value="REC"/>
    <property type="match status" value="1"/>
</dbReference>
<dbReference type="InterPro" id="IPR027417">
    <property type="entry name" value="P-loop_NTPase"/>
</dbReference>
<sequence>MPVITLFSGEYCNEAAVIREVETRTGYRKIEENDIIGRAAGLSDMSEGKIRSAFSAKTSLFNRFTHEKERAVAHLRMALAEILADDDLLITGFSGLLIPRSINHVMPVCLIADIRSRVARLRETKAVSEKEALNLIRKSDEDCAAWVKMLFDKDDPWDPVLYDILVPTDKTDAADAAALIVDNVGSEVLKRTERSQKAVADFRLAAEVEAALAREGHSVGVRAREGVVVLTINKFVLMLHRLEEELKSIVQKVPGVQKVQTETGKDFHQTDIYRRFDFEVPSKVLLVDDEREFVQTLSERLMMRDMGSAVAYDGESALDIVREDDPEVMILDLKMPGIDGIEVLRRVKQTRPEIEVIILTGHGSDADKQLCMELGAFAYLQKPVNIDVLSETLKAANAKMRERARSRDRS</sequence>
<dbReference type="InterPro" id="IPR011006">
    <property type="entry name" value="CheY-like_superfamily"/>
</dbReference>
<evidence type="ECO:0000256" key="3">
    <source>
        <dbReference type="PROSITE-ProRule" id="PRU00169"/>
    </source>
</evidence>
<dbReference type="Pfam" id="PF00072">
    <property type="entry name" value="Response_reg"/>
    <property type="match status" value="1"/>
</dbReference>
<organism evidence="5 6">
    <name type="scientific">Desulfococcus multivorans DSM 2059</name>
    <dbReference type="NCBI Taxonomy" id="1121405"/>
    <lineage>
        <taxon>Bacteria</taxon>
        <taxon>Pseudomonadati</taxon>
        <taxon>Thermodesulfobacteriota</taxon>
        <taxon>Desulfobacteria</taxon>
        <taxon>Desulfobacterales</taxon>
        <taxon>Desulfococcaceae</taxon>
        <taxon>Desulfococcus</taxon>
    </lineage>
</organism>
<dbReference type="Gene3D" id="3.40.50.300">
    <property type="entry name" value="P-loop containing nucleotide triphosphate hydrolases"/>
    <property type="match status" value="1"/>
</dbReference>
<accession>S7USA8</accession>
<comment type="caution">
    <text evidence="5">The sequence shown here is derived from an EMBL/GenBank/DDBJ whole genome shotgun (WGS) entry which is preliminary data.</text>
</comment>
<evidence type="ECO:0000256" key="1">
    <source>
        <dbReference type="ARBA" id="ARBA00022553"/>
    </source>
</evidence>
<name>S7USA8_DESML</name>
<evidence type="ECO:0000313" key="5">
    <source>
        <dbReference type="EMBL" id="EPR35183.1"/>
    </source>
</evidence>
<evidence type="ECO:0000313" key="6">
    <source>
        <dbReference type="Proteomes" id="UP000014977"/>
    </source>
</evidence>
<dbReference type="PANTHER" id="PTHR44591">
    <property type="entry name" value="STRESS RESPONSE REGULATOR PROTEIN 1"/>
    <property type="match status" value="1"/>
</dbReference>
<proteinExistence type="predicted"/>
<dbReference type="GO" id="GO:0000160">
    <property type="term" value="P:phosphorelay signal transduction system"/>
    <property type="evidence" value="ECO:0007669"/>
    <property type="project" value="UniProtKB-KW"/>
</dbReference>
<dbReference type="Proteomes" id="UP000014977">
    <property type="component" value="Unassembled WGS sequence"/>
</dbReference>
<dbReference type="Gene3D" id="3.40.50.2300">
    <property type="match status" value="1"/>
</dbReference>
<protein>
    <submittedName>
        <fullName evidence="5">Response regulator receiver protein</fullName>
    </submittedName>
</protein>
<reference evidence="5 6" key="1">
    <citation type="journal article" date="2013" name="Genome Announc.">
        <title>Draft genome sequences for three mercury-methylating, sulfate-reducing bacteria.</title>
        <authorList>
            <person name="Brown S.D."/>
            <person name="Hurt R.A.Jr."/>
            <person name="Gilmour C.C."/>
            <person name="Elias D.A."/>
        </authorList>
    </citation>
    <scope>NUCLEOTIDE SEQUENCE [LARGE SCALE GENOMIC DNA]</scope>
    <source>
        <strain evidence="5 6">DSM 2059</strain>
    </source>
</reference>
<keyword evidence="6" id="KW-1185">Reference proteome</keyword>
<dbReference type="PANTHER" id="PTHR44591:SF14">
    <property type="entry name" value="PROTEIN PILG"/>
    <property type="match status" value="1"/>
</dbReference>
<dbReference type="InterPro" id="IPR001789">
    <property type="entry name" value="Sig_transdc_resp-reg_receiver"/>
</dbReference>
<dbReference type="CDD" id="cd17536">
    <property type="entry name" value="REC_YesN-like"/>
    <property type="match status" value="1"/>
</dbReference>